<reference evidence="9" key="1">
    <citation type="submission" date="2020-03" db="EMBL/GenBank/DDBJ databases">
        <title>Draft sequencing of Paenibacilllus sp. S3N08.</title>
        <authorList>
            <person name="Kim D.-U."/>
        </authorList>
    </citation>
    <scope>NUCLEOTIDE SEQUENCE</scope>
    <source>
        <strain evidence="9">S3N08</strain>
    </source>
</reference>
<protein>
    <submittedName>
        <fullName evidence="9">PD-(D/E)XK nuclease family protein</fullName>
    </submittedName>
</protein>
<dbReference type="RefSeq" id="WP_166158503.1">
    <property type="nucleotide sequence ID" value="NZ_JAAOIW010000041.1"/>
</dbReference>
<dbReference type="InterPro" id="IPR011604">
    <property type="entry name" value="PDDEXK-like_dom_sf"/>
</dbReference>
<feature type="domain" description="PD-(D/E)XK endonuclease-like" evidence="8">
    <location>
        <begin position="3"/>
        <end position="230"/>
    </location>
</feature>
<keyword evidence="7" id="KW-0234">DNA repair</keyword>
<organism evidence="9 10">
    <name type="scientific">Paenibacillus agricola</name>
    <dbReference type="NCBI Taxonomy" id="2716264"/>
    <lineage>
        <taxon>Bacteria</taxon>
        <taxon>Bacillati</taxon>
        <taxon>Bacillota</taxon>
        <taxon>Bacilli</taxon>
        <taxon>Bacillales</taxon>
        <taxon>Paenibacillaceae</taxon>
        <taxon>Paenibacillus</taxon>
    </lineage>
</organism>
<evidence type="ECO:0000313" key="10">
    <source>
        <dbReference type="Proteomes" id="UP001165962"/>
    </source>
</evidence>
<dbReference type="SUPFAM" id="SSF52980">
    <property type="entry name" value="Restriction endonuclease-like"/>
    <property type="match status" value="1"/>
</dbReference>
<accession>A0ABX0JG18</accession>
<dbReference type="Pfam" id="PF12705">
    <property type="entry name" value="PDDEXK_1"/>
    <property type="match status" value="1"/>
</dbReference>
<keyword evidence="1" id="KW-0547">Nucleotide-binding</keyword>
<evidence type="ECO:0000256" key="2">
    <source>
        <dbReference type="ARBA" id="ARBA00022763"/>
    </source>
</evidence>
<dbReference type="EMBL" id="JAAOIW010000041">
    <property type="protein sequence ID" value="NHN35512.1"/>
    <property type="molecule type" value="Genomic_DNA"/>
</dbReference>
<evidence type="ECO:0000256" key="1">
    <source>
        <dbReference type="ARBA" id="ARBA00022741"/>
    </source>
</evidence>
<evidence type="ECO:0000313" key="9">
    <source>
        <dbReference type="EMBL" id="NHN35512.1"/>
    </source>
</evidence>
<comment type="caution">
    <text evidence="9">The sequence shown here is derived from an EMBL/GenBank/DDBJ whole genome shotgun (WGS) entry which is preliminary data.</text>
</comment>
<keyword evidence="5" id="KW-0067">ATP-binding</keyword>
<evidence type="ECO:0000256" key="5">
    <source>
        <dbReference type="ARBA" id="ARBA00022840"/>
    </source>
</evidence>
<gene>
    <name evidence="9" type="ORF">G9U52_38145</name>
</gene>
<evidence type="ECO:0000256" key="3">
    <source>
        <dbReference type="ARBA" id="ARBA00022801"/>
    </source>
</evidence>
<evidence type="ECO:0000256" key="7">
    <source>
        <dbReference type="ARBA" id="ARBA00023204"/>
    </source>
</evidence>
<evidence type="ECO:0000256" key="4">
    <source>
        <dbReference type="ARBA" id="ARBA00022806"/>
    </source>
</evidence>
<keyword evidence="3" id="KW-0378">Hydrolase</keyword>
<dbReference type="Gene3D" id="3.90.320.10">
    <property type="match status" value="1"/>
</dbReference>
<sequence length="237" mass="27126">MIFSFSRLSLFEKCPFRFHCKYVLKMEEGTTKPLALGKAVHKAIESMISGSDLEEAILDGWIEAEMHSGVTHDEISQLVKKAPIYAGIGEVETHFTLPLSGDPDAPLIQGYIDLIQGNNIIDWKTNWKPYAIEATKQLALYAWAFMKLKGGSSVHGNLYYLRFPYITERRMYNRVINQIEADQARQWALKLAIEVEERIALSEAFPEERLSFFPSIPSTECKHCPFAVECYKQTRRV</sequence>
<dbReference type="Proteomes" id="UP001165962">
    <property type="component" value="Unassembled WGS sequence"/>
</dbReference>
<evidence type="ECO:0000256" key="6">
    <source>
        <dbReference type="ARBA" id="ARBA00023125"/>
    </source>
</evidence>
<name>A0ABX0JG18_9BACL</name>
<keyword evidence="6" id="KW-0238">DNA-binding</keyword>
<keyword evidence="10" id="KW-1185">Reference proteome</keyword>
<dbReference type="InterPro" id="IPR038726">
    <property type="entry name" value="PDDEXK_AddAB-type"/>
</dbReference>
<evidence type="ECO:0000259" key="8">
    <source>
        <dbReference type="Pfam" id="PF12705"/>
    </source>
</evidence>
<proteinExistence type="predicted"/>
<keyword evidence="4" id="KW-0347">Helicase</keyword>
<dbReference type="InterPro" id="IPR011335">
    <property type="entry name" value="Restrct_endonuc-II-like"/>
</dbReference>
<keyword evidence="2" id="KW-0227">DNA damage</keyword>